<dbReference type="InterPro" id="IPR052052">
    <property type="entry name" value="Polysaccharide_Lyase_9"/>
</dbReference>
<comment type="subcellular location">
    <subcellularLocation>
        <location evidence="1">Secreted</location>
    </subcellularLocation>
</comment>
<keyword evidence="3" id="KW-0732">Signal</keyword>
<reference evidence="6 7" key="1">
    <citation type="submission" date="2020-09" db="EMBL/GenBank/DDBJ databases">
        <title>Pedobacter sp. SW-16 isolated from soil near Yeocheon.</title>
        <authorList>
            <person name="Im H.S."/>
            <person name="Joung Y."/>
            <person name="Lee S.-S."/>
        </authorList>
    </citation>
    <scope>NUCLEOTIDE SEQUENCE [LARGE SCALE GENOMIC DNA]</scope>
    <source>
        <strain evidence="6 7">SW-16</strain>
    </source>
</reference>
<dbReference type="PANTHER" id="PTHR40088:SF2">
    <property type="entry name" value="SECRETED SUGAR HYDROLASE"/>
    <property type="match status" value="1"/>
</dbReference>
<dbReference type="InterPro" id="IPR039448">
    <property type="entry name" value="Beta_helix"/>
</dbReference>
<dbReference type="Gene3D" id="2.160.20.10">
    <property type="entry name" value="Single-stranded right-handed beta-helix, Pectin lyase-like"/>
    <property type="match status" value="1"/>
</dbReference>
<dbReference type="PANTHER" id="PTHR40088">
    <property type="entry name" value="PECTATE LYASE (EUROFUNG)"/>
    <property type="match status" value="1"/>
</dbReference>
<evidence type="ECO:0000313" key="6">
    <source>
        <dbReference type="EMBL" id="QNR85189.1"/>
    </source>
</evidence>
<gene>
    <name evidence="6" type="ORF">H9N25_01425</name>
</gene>
<keyword evidence="7" id="KW-1185">Reference proteome</keyword>
<evidence type="ECO:0000259" key="5">
    <source>
        <dbReference type="Pfam" id="PF13229"/>
    </source>
</evidence>
<dbReference type="SUPFAM" id="SSF51126">
    <property type="entry name" value="Pectin lyase-like"/>
    <property type="match status" value="1"/>
</dbReference>
<dbReference type="InterPro" id="IPR011050">
    <property type="entry name" value="Pectin_lyase_fold/virulence"/>
</dbReference>
<name>A0ABX6TI37_9SPHI</name>
<dbReference type="Proteomes" id="UP000516439">
    <property type="component" value="Chromosome"/>
</dbReference>
<dbReference type="InterPro" id="IPR011459">
    <property type="entry name" value="DUF1565"/>
</dbReference>
<feature type="domain" description="Right handed beta helix" evidence="5">
    <location>
        <begin position="223"/>
        <end position="353"/>
    </location>
</feature>
<dbReference type="RefSeq" id="WP_190327703.1">
    <property type="nucleotide sequence ID" value="NZ_CP061171.1"/>
</dbReference>
<dbReference type="EMBL" id="CP061171">
    <property type="protein sequence ID" value="QNR85189.1"/>
    <property type="molecule type" value="Genomic_DNA"/>
</dbReference>
<dbReference type="Pfam" id="PF13229">
    <property type="entry name" value="Beta_helix"/>
    <property type="match status" value="1"/>
</dbReference>
<evidence type="ECO:0000256" key="2">
    <source>
        <dbReference type="ARBA" id="ARBA00022525"/>
    </source>
</evidence>
<keyword evidence="2" id="KW-0964">Secreted</keyword>
<dbReference type="InterPro" id="IPR012334">
    <property type="entry name" value="Pectin_lyas_fold"/>
</dbReference>
<organism evidence="6 7">
    <name type="scientific">Pedobacter riviphilus</name>
    <dbReference type="NCBI Taxonomy" id="2766984"/>
    <lineage>
        <taxon>Bacteria</taxon>
        <taxon>Pseudomonadati</taxon>
        <taxon>Bacteroidota</taxon>
        <taxon>Sphingobacteriia</taxon>
        <taxon>Sphingobacteriales</taxon>
        <taxon>Sphingobacteriaceae</taxon>
        <taxon>Pedobacter</taxon>
    </lineage>
</organism>
<feature type="domain" description="DUF1565" evidence="4">
    <location>
        <begin position="37"/>
        <end position="77"/>
    </location>
</feature>
<sequence>MSKIFLFLIFPLLMQFTDKTTEYVPAPVPLKSIYVSVSGSDKAEGSAAKPFRTISYAVSKAMPGDKILVSAGVYRESVVFERGGSSTGKRITLQALNRAKVMIKGSDRKTGWVKDKNKLWKCVLDTPQTRMMLFFNSKKLVNVTTLQECSKALRWTKTLEDGKAVIWANFGALDPNVGLTELSVRNIGISAGPGVDYINIEGIAISQIANGYASIYAEQPGAIDTKNGKYWSIIDCSISECHGVGISIGTPGHVYTDVNAGRPEFNDYTDLASVGHHKISKNHIFNCGQAGIFGLIGGTSSIIEDNLIENINQDGGYTGDESAGIRLAMAVDATLTHNLIRRVYGKNGYGVFLGPIFQGARLSRNIISDSNAGLLYLFKNHGPTLFDNNILAMTDTADKKVDGVKMEASEANVFVQNLFYNCSFLNGRQPGMPVSTSNFLPHSLVIKQTIPALNIDHRWYGNLFVGKGAGIAKSTGCEADFNLYADGALPLSWADENSTKAKNSLSFRLEHHQKGVALLWKKEALRPIKIPALTANFLGFFALSKQYIEYPDGKKITINRDFLNMAGTSVRPPGPFYPGQGLKQRIKLF</sequence>
<accession>A0ABX6TI37</accession>
<dbReference type="Pfam" id="PF07602">
    <property type="entry name" value="DUF1565"/>
    <property type="match status" value="1"/>
</dbReference>
<evidence type="ECO:0000256" key="1">
    <source>
        <dbReference type="ARBA" id="ARBA00004613"/>
    </source>
</evidence>
<evidence type="ECO:0000313" key="7">
    <source>
        <dbReference type="Proteomes" id="UP000516439"/>
    </source>
</evidence>
<evidence type="ECO:0000259" key="4">
    <source>
        <dbReference type="Pfam" id="PF07602"/>
    </source>
</evidence>
<evidence type="ECO:0000256" key="3">
    <source>
        <dbReference type="ARBA" id="ARBA00022729"/>
    </source>
</evidence>
<protein>
    <submittedName>
        <fullName evidence="6">Right-handed parallel beta-helix repeat-containing protein</fullName>
    </submittedName>
</protein>
<proteinExistence type="predicted"/>